<dbReference type="Proteomes" id="UP001203761">
    <property type="component" value="Unassembled WGS sequence"/>
</dbReference>
<evidence type="ECO:0008006" key="3">
    <source>
        <dbReference type="Google" id="ProtNLM"/>
    </source>
</evidence>
<accession>A0ABT0R221</accession>
<dbReference type="Gene3D" id="3.40.50.12780">
    <property type="entry name" value="N-terminal domain of ligase-like"/>
    <property type="match status" value="1"/>
</dbReference>
<keyword evidence="2" id="KW-1185">Reference proteome</keyword>
<dbReference type="InterPro" id="IPR017523">
    <property type="entry name" value="Rv3268"/>
</dbReference>
<dbReference type="EMBL" id="JAKNCJ010000006">
    <property type="protein sequence ID" value="MCL6423957.1"/>
    <property type="molecule type" value="Genomic_DNA"/>
</dbReference>
<evidence type="ECO:0000313" key="2">
    <source>
        <dbReference type="Proteomes" id="UP001203761"/>
    </source>
</evidence>
<dbReference type="NCBIfam" id="TIGR03089">
    <property type="entry name" value="TIGR03089 family protein"/>
    <property type="match status" value="1"/>
</dbReference>
<name>A0ABT0R221_9MICO</name>
<dbReference type="RefSeq" id="WP_249738037.1">
    <property type="nucleotide sequence ID" value="NZ_JAKNCJ010000006.1"/>
</dbReference>
<evidence type="ECO:0000313" key="1">
    <source>
        <dbReference type="EMBL" id="MCL6423957.1"/>
    </source>
</evidence>
<reference evidence="1" key="1">
    <citation type="submission" date="2022-02" db="EMBL/GenBank/DDBJ databases">
        <authorList>
            <person name="Lee M."/>
            <person name="Kim S.-J."/>
            <person name="Jung M.-Y."/>
        </authorList>
    </citation>
    <scope>NUCLEOTIDE SEQUENCE</scope>
    <source>
        <strain evidence="1">JHP9</strain>
    </source>
</reference>
<protein>
    <recommendedName>
        <fullName evidence="3">TIGR03089 family protein</fullName>
    </recommendedName>
</protein>
<comment type="caution">
    <text evidence="1">The sequence shown here is derived from an EMBL/GenBank/DDBJ whole genome shotgun (WGS) entry which is preliminary data.</text>
</comment>
<organism evidence="1 2">
    <name type="scientific">Brachybacterium equifaecis</name>
    <dbReference type="NCBI Taxonomy" id="2910770"/>
    <lineage>
        <taxon>Bacteria</taxon>
        <taxon>Bacillati</taxon>
        <taxon>Actinomycetota</taxon>
        <taxon>Actinomycetes</taxon>
        <taxon>Micrococcales</taxon>
        <taxon>Dermabacteraceae</taxon>
        <taxon>Brachybacterium</taxon>
    </lineage>
</organism>
<sequence length="227" mass="23444">MTPSRTAPLQELLAALEALGPRPALVWHGDEGRVELSGHVLANWIIKSVNHLAEEIALGPGDRVVLALDPHWKRLVIAIAAWGLGGEVVIGEHGAAADPLDATVADPAHLLVASDPGQLGQQQVDAAEETMLLELRSLSRRHPSPLPALAHDWVSEVRACADALTVPLGYWSGPAAEDPGTRLLVEADGLAAPGATLGALQSGRGIVGPRAAISAAQADAEGARPLG</sequence>
<dbReference type="InterPro" id="IPR042099">
    <property type="entry name" value="ANL_N_sf"/>
</dbReference>
<proteinExistence type="predicted"/>
<gene>
    <name evidence="1" type="ORF">Bequi_11300</name>
</gene>
<dbReference type="SUPFAM" id="SSF56801">
    <property type="entry name" value="Acetyl-CoA synthetase-like"/>
    <property type="match status" value="1"/>
</dbReference>